<evidence type="ECO:0000256" key="8">
    <source>
        <dbReference type="ARBA" id="ARBA00022833"/>
    </source>
</evidence>
<dbReference type="EnsemblMetazoa" id="ISCW007361-RA">
    <property type="protein sequence ID" value="ISCW007361-PA"/>
    <property type="gene ID" value="ISCW007361"/>
</dbReference>
<evidence type="ECO:0000256" key="5">
    <source>
        <dbReference type="ARBA" id="ARBA00022763"/>
    </source>
</evidence>
<gene>
    <name evidence="16" type="ORF">IscW_ISCW007361</name>
</gene>
<proteinExistence type="inferred from homology"/>
<dbReference type="HOGENOM" id="CLU_425970_0_0_1"/>
<keyword evidence="7" id="KW-0378">Hydrolase</keyword>
<dbReference type="GO" id="GO:0005721">
    <property type="term" value="C:pericentric heterochromatin"/>
    <property type="evidence" value="ECO:0000318"/>
    <property type="project" value="GO_Central"/>
</dbReference>
<feature type="region of interest" description="Disordered" evidence="14">
    <location>
        <begin position="357"/>
        <end position="540"/>
    </location>
</feature>
<dbReference type="PROSITE" id="PS51533">
    <property type="entry name" value="ADD"/>
    <property type="match status" value="1"/>
</dbReference>
<dbReference type="OrthoDB" id="6286493at2759"/>
<dbReference type="Pfam" id="PF17981">
    <property type="entry name" value="ADD_ATRX"/>
    <property type="match status" value="1"/>
</dbReference>
<dbReference type="GO" id="GO:0003678">
    <property type="term" value="F:DNA helicase activity"/>
    <property type="evidence" value="ECO:0007669"/>
    <property type="project" value="UniProtKB-EC"/>
</dbReference>
<evidence type="ECO:0000313" key="16">
    <source>
        <dbReference type="EMBL" id="EEC10016.1"/>
    </source>
</evidence>
<evidence type="ECO:0000256" key="9">
    <source>
        <dbReference type="ARBA" id="ARBA00022840"/>
    </source>
</evidence>
<dbReference type="EMBL" id="ABJB010533757">
    <property type="status" value="NOT_ANNOTATED_CDS"/>
    <property type="molecule type" value="Genomic_DNA"/>
</dbReference>
<evidence type="ECO:0000256" key="7">
    <source>
        <dbReference type="ARBA" id="ARBA00022801"/>
    </source>
</evidence>
<feature type="compositionally biased region" description="Basic residues" evidence="14">
    <location>
        <begin position="495"/>
        <end position="506"/>
    </location>
</feature>
<dbReference type="EMBL" id="ABJB010838031">
    <property type="status" value="NOT_ANNOTATED_CDS"/>
    <property type="molecule type" value="Genomic_DNA"/>
</dbReference>
<keyword evidence="8" id="KW-0862">Zinc</keyword>
<dbReference type="InterPro" id="IPR041430">
    <property type="entry name" value="ADD_ATRX"/>
</dbReference>
<feature type="compositionally biased region" description="Basic and acidic residues" evidence="14">
    <location>
        <begin position="366"/>
        <end position="380"/>
    </location>
</feature>
<dbReference type="GO" id="GO:0005634">
    <property type="term" value="C:nucleus"/>
    <property type="evidence" value="ECO:0000318"/>
    <property type="project" value="GO_Central"/>
</dbReference>
<dbReference type="EMBL" id="ABJB010337750">
    <property type="status" value="NOT_ANNOTATED_CDS"/>
    <property type="molecule type" value="Genomic_DNA"/>
</dbReference>
<protein>
    <recommendedName>
        <fullName evidence="15">PHD-type domain-containing protein</fullName>
    </recommendedName>
</protein>
<organism>
    <name type="scientific">Ixodes scapularis</name>
    <name type="common">Black-legged tick</name>
    <name type="synonym">Deer tick</name>
    <dbReference type="NCBI Taxonomy" id="6945"/>
    <lineage>
        <taxon>Eukaryota</taxon>
        <taxon>Metazoa</taxon>
        <taxon>Ecdysozoa</taxon>
        <taxon>Arthropoda</taxon>
        <taxon>Chelicerata</taxon>
        <taxon>Arachnida</taxon>
        <taxon>Acari</taxon>
        <taxon>Parasitiformes</taxon>
        <taxon>Ixodida</taxon>
        <taxon>Ixodoidea</taxon>
        <taxon>Ixodidae</taxon>
        <taxon>Ixodinae</taxon>
        <taxon>Ixodes</taxon>
    </lineage>
</organism>
<feature type="domain" description="PHD-type" evidence="15">
    <location>
        <begin position="1"/>
        <end position="126"/>
    </location>
</feature>
<evidence type="ECO:0000256" key="10">
    <source>
        <dbReference type="ARBA" id="ARBA00023125"/>
    </source>
</evidence>
<keyword evidence="12" id="KW-0539">Nucleus</keyword>
<dbReference type="PANTHER" id="PTHR46357">
    <property type="entry name" value="TRANSCRIPTIONAL REGULATOR ATRX"/>
    <property type="match status" value="1"/>
</dbReference>
<keyword evidence="18" id="KW-1185">Reference proteome</keyword>
<dbReference type="Proteomes" id="UP000001555">
    <property type="component" value="Unassembled WGS sequence"/>
</dbReference>
<dbReference type="GO" id="GO:0006338">
    <property type="term" value="P:chromatin remodeling"/>
    <property type="evidence" value="ECO:0000318"/>
    <property type="project" value="GO_Central"/>
</dbReference>
<keyword evidence="3" id="KW-0479">Metal-binding</keyword>
<evidence type="ECO:0000256" key="3">
    <source>
        <dbReference type="ARBA" id="ARBA00022723"/>
    </source>
</evidence>
<dbReference type="InterPro" id="IPR025766">
    <property type="entry name" value="ADD"/>
</dbReference>
<reference evidence="17" key="2">
    <citation type="submission" date="2020-05" db="UniProtKB">
        <authorList>
            <consortium name="EnsemblMetazoa"/>
        </authorList>
    </citation>
    <scope>IDENTIFICATION</scope>
    <source>
        <strain evidence="17">wikel</strain>
    </source>
</reference>
<dbReference type="GO" id="GO:0016787">
    <property type="term" value="F:hydrolase activity"/>
    <property type="evidence" value="ECO:0007669"/>
    <property type="project" value="UniProtKB-KW"/>
</dbReference>
<dbReference type="VEuPathDB" id="VectorBase:ISCP_010859"/>
<evidence type="ECO:0000256" key="1">
    <source>
        <dbReference type="ARBA" id="ARBA00004123"/>
    </source>
</evidence>
<dbReference type="STRING" id="6945.B7PTU4"/>
<dbReference type="GO" id="GO:0031297">
    <property type="term" value="P:replication fork processing"/>
    <property type="evidence" value="ECO:0000318"/>
    <property type="project" value="GO_Central"/>
</dbReference>
<evidence type="ECO:0000313" key="18">
    <source>
        <dbReference type="Proteomes" id="UP000001555"/>
    </source>
</evidence>
<dbReference type="PANTHER" id="PTHR46357:SF1">
    <property type="entry name" value="TRANSCRIPTIONAL REGULATOR ATRX"/>
    <property type="match status" value="1"/>
</dbReference>
<reference evidence="16 18" key="1">
    <citation type="submission" date="2008-03" db="EMBL/GenBank/DDBJ databases">
        <title>Annotation of Ixodes scapularis.</title>
        <authorList>
            <consortium name="Ixodes scapularis Genome Project Consortium"/>
            <person name="Caler E."/>
            <person name="Hannick L.I."/>
            <person name="Bidwell S."/>
            <person name="Joardar V."/>
            <person name="Thiagarajan M."/>
            <person name="Amedeo P."/>
            <person name="Galinsky K.J."/>
            <person name="Schobel S."/>
            <person name="Inman J."/>
            <person name="Hostetler J."/>
            <person name="Miller J."/>
            <person name="Hammond M."/>
            <person name="Megy K."/>
            <person name="Lawson D."/>
            <person name="Kodira C."/>
            <person name="Sutton G."/>
            <person name="Meyer J."/>
            <person name="Hill C.A."/>
            <person name="Birren B."/>
            <person name="Nene V."/>
            <person name="Collins F."/>
            <person name="Alarcon-Chaidez F."/>
            <person name="Wikel S."/>
            <person name="Strausberg R."/>
        </authorList>
    </citation>
    <scope>NUCLEOTIDE SEQUENCE [LARGE SCALE GENOMIC DNA]</scope>
    <source>
        <strain evidence="18">Wikel</strain>
        <strain evidence="16">Wikel colony</strain>
    </source>
</reference>
<keyword evidence="10" id="KW-0238">DNA-binding</keyword>
<dbReference type="AlphaFoldDB" id="B7PTU4"/>
<keyword evidence="9" id="KW-0067">ATP-binding</keyword>
<dbReference type="CDD" id="cd11726">
    <property type="entry name" value="ADDz_ATRX"/>
    <property type="match status" value="1"/>
</dbReference>
<feature type="region of interest" description="Disordered" evidence="14">
    <location>
        <begin position="118"/>
        <end position="143"/>
    </location>
</feature>
<dbReference type="VEuPathDB" id="VectorBase:ISCI007361"/>
<evidence type="ECO:0000256" key="2">
    <source>
        <dbReference type="ARBA" id="ARBA00007025"/>
    </source>
</evidence>
<dbReference type="GO" id="GO:0006281">
    <property type="term" value="P:DNA repair"/>
    <property type="evidence" value="ECO:0007669"/>
    <property type="project" value="UniProtKB-KW"/>
</dbReference>
<dbReference type="VEuPathDB" id="VectorBase:ISCW007361"/>
<dbReference type="GO" id="GO:0008270">
    <property type="term" value="F:zinc ion binding"/>
    <property type="evidence" value="ECO:0007669"/>
    <property type="project" value="UniProtKB-KW"/>
</dbReference>
<keyword evidence="5" id="KW-0227">DNA damage</keyword>
<evidence type="ECO:0000256" key="11">
    <source>
        <dbReference type="ARBA" id="ARBA00023204"/>
    </source>
</evidence>
<dbReference type="InParanoid" id="B7PTU4"/>
<evidence type="ECO:0000256" key="12">
    <source>
        <dbReference type="ARBA" id="ARBA00023242"/>
    </source>
</evidence>
<keyword evidence="6" id="KW-0863">Zinc-finger</keyword>
<dbReference type="GO" id="GO:0005524">
    <property type="term" value="F:ATP binding"/>
    <property type="evidence" value="ECO:0007669"/>
    <property type="project" value="UniProtKB-KW"/>
</dbReference>
<evidence type="ECO:0000313" key="17">
    <source>
        <dbReference type="EnsemblMetazoa" id="ISCW007361-PA"/>
    </source>
</evidence>
<keyword evidence="4" id="KW-0547">Nucleotide-binding</keyword>
<dbReference type="EMBL" id="ABJB011112755">
    <property type="status" value="NOT_ANNOTATED_CDS"/>
    <property type="molecule type" value="Genomic_DNA"/>
</dbReference>
<dbReference type="PaxDb" id="6945-B7PTU4"/>
<evidence type="ECO:0000256" key="4">
    <source>
        <dbReference type="ARBA" id="ARBA00022741"/>
    </source>
</evidence>
<name>B7PTU4_IXOSC</name>
<accession>B7PTU4</accession>
<evidence type="ECO:0000259" key="15">
    <source>
        <dbReference type="PROSITE" id="PS51533"/>
    </source>
</evidence>
<feature type="region of interest" description="Disordered" evidence="14">
    <location>
        <begin position="209"/>
        <end position="336"/>
    </location>
</feature>
<evidence type="ECO:0000256" key="6">
    <source>
        <dbReference type="ARBA" id="ARBA00022771"/>
    </source>
</evidence>
<comment type="subcellular location">
    <subcellularLocation>
        <location evidence="1">Nucleus</location>
    </subcellularLocation>
</comment>
<dbReference type="EMBL" id="DS788271">
    <property type="protein sequence ID" value="EEC10016.1"/>
    <property type="molecule type" value="Genomic_DNA"/>
</dbReference>
<dbReference type="InterPro" id="IPR052131">
    <property type="entry name" value="ATRX_domain-containing"/>
</dbReference>
<evidence type="ECO:0000256" key="14">
    <source>
        <dbReference type="SAM" id="MobiDB-lite"/>
    </source>
</evidence>
<feature type="compositionally biased region" description="Basic and acidic residues" evidence="14">
    <location>
        <begin position="292"/>
        <end position="304"/>
    </location>
</feature>
<keyword evidence="11" id="KW-0234">DNA repair</keyword>
<comment type="similarity">
    <text evidence="2">Belongs to the SNF2/RAD54 helicase family.</text>
</comment>
<evidence type="ECO:0000256" key="13">
    <source>
        <dbReference type="ARBA" id="ARBA00047995"/>
    </source>
</evidence>
<dbReference type="GO" id="GO:0031490">
    <property type="term" value="F:chromatin DNA binding"/>
    <property type="evidence" value="ECO:0000318"/>
    <property type="project" value="GO_Central"/>
</dbReference>
<feature type="compositionally biased region" description="Basic and acidic residues" evidence="14">
    <location>
        <begin position="271"/>
        <end position="285"/>
    </location>
</feature>
<feature type="compositionally biased region" description="Basic and acidic residues" evidence="14">
    <location>
        <begin position="218"/>
        <end position="240"/>
    </location>
</feature>
<sequence>MCITCEEQINYFDFKKVLIHKHLKIIFCRNCYERYGDGNFQKDSSGADEDCRGCAEGGSLVVSDSCSRGFCKSCIRRNLFRKQLSCTTSLDVWNGYVSDASPNENLVNSADITREFSKDHHHLQQQRPSNQLASAADSPGDTVSEDVQLRMIAETMSQIQRALDEFSKAKEGKGADSEVLVKTAELMHANALTLARITEDLDRLQRRQKQLQRMNRTRTADKKRTLKKKTEGKGKGKTEEDGQGGEDASDPVGDASTSEIADESLGVAVEARQEEVKEDEQAGKDKTKKNVAKKEDGDGKDIACREPSAAGETPTIVLDLPEAPSLGDEFPPVAGADGEDFVVKWQLPLDELIRQFIPDESGPRTTRVEVELSPSHDEASASRNTAAADESTAEVGGAKTRNFCDPDTDSIASSTKGDSLCDLPIDSNKSSWEENEPFTAQTNDEQRKKRSPLSKNQKARQALMRSLRYSGDGPSDEDSEDDLPLRSGRIQKTTPTRRRKKWSPKKKAQEAGSDPPTPALSGSSTPAPVGVDPPGPDDPKLRLVPVVVLRKLPIFWDTWAEQKKRKSENDISRLLRFPQPARKRDRTPRKPEEAKAVVAKSKNADTQGIQASVRDKSVMIKFIVVDARAAPILGGNAVKRSTW</sequence>
<comment type="catalytic activity">
    <reaction evidence="13">
        <text>ATP + H2O = ADP + phosphate + H(+)</text>
        <dbReference type="Rhea" id="RHEA:13065"/>
        <dbReference type="ChEBI" id="CHEBI:15377"/>
        <dbReference type="ChEBI" id="CHEBI:15378"/>
        <dbReference type="ChEBI" id="CHEBI:30616"/>
        <dbReference type="ChEBI" id="CHEBI:43474"/>
        <dbReference type="ChEBI" id="CHEBI:456216"/>
        <dbReference type="EC" id="3.6.4.12"/>
    </reaction>
</comment>